<reference evidence="1 2" key="1">
    <citation type="submission" date="2020-04" db="EMBL/GenBank/DDBJ databases">
        <title>Perkinsus olseni comparative genomics.</title>
        <authorList>
            <person name="Bogema D.R."/>
        </authorList>
    </citation>
    <scope>NUCLEOTIDE SEQUENCE [LARGE SCALE GENOMIC DNA]</scope>
    <source>
        <strain evidence="1">ATCC PRA-205</strain>
    </source>
</reference>
<accession>A0A7J6R6Z0</accession>
<evidence type="ECO:0000313" key="2">
    <source>
        <dbReference type="Proteomes" id="UP000574390"/>
    </source>
</evidence>
<comment type="caution">
    <text evidence="1">The sequence shown here is derived from an EMBL/GenBank/DDBJ whole genome shotgun (WGS) entry which is preliminary data.</text>
</comment>
<sequence>MREQYPKLDAKKALEAAGWLLHRVDAEVARTTPLSSESSEVDLMETYTKAMKQKRRRWPDFTTVVEILEKLRLTTRIASNTTDHTGWMILSAEHAMKSCFGRYGRAEEYHPNAPGEVSLLADMLCKACPLFKRIWMPERATNETVQAACHVLETAHLDITKSAKTGFPTKFLPDDFVPLAAWVCAGSSTGPGSVNFGAIAQLLQTVMLNLQQSPGLTSEIIQDHIAVIPLCEMQVILEMLTEGGAVYTACEDLAPPIGACSEARLFSAEDEESNIDDPVYYLTLPTYS</sequence>
<protein>
    <submittedName>
        <fullName evidence="1">Uncharacterized protein</fullName>
    </submittedName>
</protein>
<dbReference type="EMBL" id="JABANM010024322">
    <property type="protein sequence ID" value="KAF4716428.1"/>
    <property type="molecule type" value="Genomic_DNA"/>
</dbReference>
<organism evidence="1 2">
    <name type="scientific">Perkinsus olseni</name>
    <name type="common">Perkinsus atlanticus</name>
    <dbReference type="NCBI Taxonomy" id="32597"/>
    <lineage>
        <taxon>Eukaryota</taxon>
        <taxon>Sar</taxon>
        <taxon>Alveolata</taxon>
        <taxon>Perkinsozoa</taxon>
        <taxon>Perkinsea</taxon>
        <taxon>Perkinsida</taxon>
        <taxon>Perkinsidae</taxon>
        <taxon>Perkinsus</taxon>
    </lineage>
</organism>
<gene>
    <name evidence="1" type="ORF">FOZ62_013380</name>
</gene>
<proteinExistence type="predicted"/>
<evidence type="ECO:0000313" key="1">
    <source>
        <dbReference type="EMBL" id="KAF4716428.1"/>
    </source>
</evidence>
<dbReference type="AlphaFoldDB" id="A0A7J6R6Z0"/>
<dbReference type="Proteomes" id="UP000574390">
    <property type="component" value="Unassembled WGS sequence"/>
</dbReference>
<name>A0A7J6R6Z0_PEROL</name>